<dbReference type="CDD" id="cd00063">
    <property type="entry name" value="FN3"/>
    <property type="match status" value="1"/>
</dbReference>
<dbReference type="AlphaFoldDB" id="A0A183ERH4"/>
<dbReference type="OrthoDB" id="3256376at2759"/>
<dbReference type="InterPro" id="IPR003961">
    <property type="entry name" value="FN3_dom"/>
</dbReference>
<evidence type="ECO:0000313" key="2">
    <source>
        <dbReference type="EMBL" id="VDN41648.1"/>
    </source>
</evidence>
<dbReference type="Proteomes" id="UP000271098">
    <property type="component" value="Unassembled WGS sequence"/>
</dbReference>
<sequence>MKEELSPLDADGSKFLIFLQQSISDCENQCSRSITDDDLCGNKTKNKDKEFCWRTCGGILNEGPQPKTPSQLSWTFTPSYAIDITWHGDGTFFLLELSAISENQNERVENIIITTASLKNYTKSAANFCKTLLFRVASVTSGGVSDYSDAHTISAPAPEITSNVTVHSMEYILISCAFFTYRISVLSTVDIIPTGPSSWF</sequence>
<name>A0A183ERH4_9BILA</name>
<gene>
    <name evidence="2" type="ORF">GPUH_LOCUS23566</name>
</gene>
<dbReference type="PROSITE" id="PS50853">
    <property type="entry name" value="FN3"/>
    <property type="match status" value="1"/>
</dbReference>
<organism evidence="4">
    <name type="scientific">Gongylonema pulchrum</name>
    <dbReference type="NCBI Taxonomy" id="637853"/>
    <lineage>
        <taxon>Eukaryota</taxon>
        <taxon>Metazoa</taxon>
        <taxon>Ecdysozoa</taxon>
        <taxon>Nematoda</taxon>
        <taxon>Chromadorea</taxon>
        <taxon>Rhabditida</taxon>
        <taxon>Spirurina</taxon>
        <taxon>Spiruromorpha</taxon>
        <taxon>Spiruroidea</taxon>
        <taxon>Gongylonematidae</taxon>
        <taxon>Gongylonema</taxon>
    </lineage>
</organism>
<reference evidence="2 3" key="2">
    <citation type="submission" date="2018-11" db="EMBL/GenBank/DDBJ databases">
        <authorList>
            <consortium name="Pathogen Informatics"/>
        </authorList>
    </citation>
    <scope>NUCLEOTIDE SEQUENCE [LARGE SCALE GENOMIC DNA]</scope>
</reference>
<feature type="domain" description="Fibronectin type-III" evidence="1">
    <location>
        <begin position="68"/>
        <end position="158"/>
    </location>
</feature>
<evidence type="ECO:0000313" key="4">
    <source>
        <dbReference type="WBParaSite" id="GPUH_0002359501-mRNA-1"/>
    </source>
</evidence>
<dbReference type="EMBL" id="UYRT01098216">
    <property type="protein sequence ID" value="VDN41648.1"/>
    <property type="molecule type" value="Genomic_DNA"/>
</dbReference>
<keyword evidence="3" id="KW-1185">Reference proteome</keyword>
<reference evidence="4" key="1">
    <citation type="submission" date="2016-06" db="UniProtKB">
        <authorList>
            <consortium name="WormBaseParasite"/>
        </authorList>
    </citation>
    <scope>IDENTIFICATION</scope>
</reference>
<evidence type="ECO:0000259" key="1">
    <source>
        <dbReference type="PROSITE" id="PS50853"/>
    </source>
</evidence>
<accession>A0A183ERH4</accession>
<evidence type="ECO:0000313" key="3">
    <source>
        <dbReference type="Proteomes" id="UP000271098"/>
    </source>
</evidence>
<protein>
    <submittedName>
        <fullName evidence="4">Fibronectin type-III domain-containing protein</fullName>
    </submittedName>
</protein>
<proteinExistence type="predicted"/>
<dbReference type="WBParaSite" id="GPUH_0002359501-mRNA-1">
    <property type="protein sequence ID" value="GPUH_0002359501-mRNA-1"/>
    <property type="gene ID" value="GPUH_0002359501"/>
</dbReference>